<sequence>MQGGGAAAATASATQHRELLERYELVRVRGRGSFAQVWEARHRRTGHSVAVKILNLAGLLANGIPIRKVEREIAVMRLLKHPHIVRFHEAIAGGDGEHVYIVMELAPQGQLYDYVTQLGRLREDDARRIFQQIISGAEYCHHNMVVHRDLKLENILMDSEMNVKIVDFGFSKFFRHNKLLAGRKYVGPPVDVWSCGVILYILFCGRLPFDSADVSELHRIIKRAEFSIPPYVPDDARDLISSMLIVRPDKRLTITEVRTHRWLQHSIPRYLAMPPLDARTQITRASIDAETVDKVIGHGFDRRHLVESLKNGVENEATVTYNLILNNKFDAPTRYLWTIDVYQEAGQSNTTGAAEATGSSAAGEQPVAVAGEDGRNNGWALGGVEFHECPREAMRVIAAALREIGVVYVHDDDRGRYGKLLCARFAGAGVRRIIRSYLAATDAPSSSSSAAGGGSGRGEAGHGGGAPVDDAVLESLCAAVFFEIQLYKSEGEGDYLMDLKRLSGPQLQYLNICSELSSKLRSIN</sequence>
<dbReference type="InterPro" id="IPR000719">
    <property type="entry name" value="Prot_kinase_dom"/>
</dbReference>
<dbReference type="SUPFAM" id="SSF103243">
    <property type="entry name" value="KA1-like"/>
    <property type="match status" value="1"/>
</dbReference>
<dbReference type="Gene3D" id="1.10.510.10">
    <property type="entry name" value="Transferase(Phosphotransferase) domain 1"/>
    <property type="match status" value="1"/>
</dbReference>
<evidence type="ECO:0000313" key="15">
    <source>
        <dbReference type="Proteomes" id="UP000026962"/>
    </source>
</evidence>
<dbReference type="InterPro" id="IPR015940">
    <property type="entry name" value="UBA"/>
</dbReference>
<evidence type="ECO:0000313" key="14">
    <source>
        <dbReference type="EnsemblPlants" id="OPUNC07G05900.1"/>
    </source>
</evidence>
<accession>A0A0E0LI53</accession>
<evidence type="ECO:0000256" key="1">
    <source>
        <dbReference type="ARBA" id="ARBA00006234"/>
    </source>
</evidence>
<dbReference type="GO" id="GO:0004674">
    <property type="term" value="F:protein serine/threonine kinase activity"/>
    <property type="evidence" value="ECO:0007669"/>
    <property type="project" value="UniProtKB-KW"/>
</dbReference>
<evidence type="ECO:0000259" key="11">
    <source>
        <dbReference type="PROSITE" id="PS50011"/>
    </source>
</evidence>
<dbReference type="PANTHER" id="PTHR24346:SF97">
    <property type="entry name" value="NON-SPECIFIC SERINE_THREONINE PROTEIN KINASE"/>
    <property type="match status" value="1"/>
</dbReference>
<evidence type="ECO:0000256" key="9">
    <source>
        <dbReference type="ARBA" id="ARBA00048679"/>
    </source>
</evidence>
<dbReference type="SMART" id="SM00220">
    <property type="entry name" value="S_TKc"/>
    <property type="match status" value="1"/>
</dbReference>
<reference evidence="14" key="1">
    <citation type="submission" date="2015-04" db="UniProtKB">
        <authorList>
            <consortium name="EnsemblPlants"/>
        </authorList>
    </citation>
    <scope>IDENTIFICATION</scope>
</reference>
<feature type="domain" description="UBA" evidence="12">
    <location>
        <begin position="286"/>
        <end position="326"/>
    </location>
</feature>
<dbReference type="eggNOG" id="KOG0583">
    <property type="taxonomic scope" value="Eukaryota"/>
</dbReference>
<dbReference type="HOGENOM" id="CLU_000288_59_3_1"/>
<keyword evidence="4" id="KW-0808">Transferase</keyword>
<evidence type="ECO:0000259" key="12">
    <source>
        <dbReference type="PROSITE" id="PS50030"/>
    </source>
</evidence>
<dbReference type="InterPro" id="IPR011009">
    <property type="entry name" value="Kinase-like_dom_sf"/>
</dbReference>
<evidence type="ECO:0000256" key="7">
    <source>
        <dbReference type="ARBA" id="ARBA00022840"/>
    </source>
</evidence>
<dbReference type="Gene3D" id="3.30.310.80">
    <property type="entry name" value="Kinase associated domain 1, KA1"/>
    <property type="match status" value="1"/>
</dbReference>
<dbReference type="PANTHER" id="PTHR24346">
    <property type="entry name" value="MAP/MICROTUBULE AFFINITY-REGULATING KINASE"/>
    <property type="match status" value="1"/>
</dbReference>
<evidence type="ECO:0000256" key="3">
    <source>
        <dbReference type="ARBA" id="ARBA00022527"/>
    </source>
</evidence>
<evidence type="ECO:0000256" key="4">
    <source>
        <dbReference type="ARBA" id="ARBA00022679"/>
    </source>
</evidence>
<dbReference type="Proteomes" id="UP000026962">
    <property type="component" value="Chromosome 7"/>
</dbReference>
<evidence type="ECO:0000256" key="6">
    <source>
        <dbReference type="ARBA" id="ARBA00022777"/>
    </source>
</evidence>
<dbReference type="GO" id="GO:0106310">
    <property type="term" value="F:protein serine kinase activity"/>
    <property type="evidence" value="ECO:0007669"/>
    <property type="project" value="RHEA"/>
</dbReference>
<dbReference type="Pfam" id="PF02149">
    <property type="entry name" value="KA1"/>
    <property type="match status" value="1"/>
</dbReference>
<dbReference type="GO" id="GO:0035556">
    <property type="term" value="P:intracellular signal transduction"/>
    <property type="evidence" value="ECO:0007669"/>
    <property type="project" value="TreeGrafter"/>
</dbReference>
<organism evidence="14">
    <name type="scientific">Oryza punctata</name>
    <name type="common">Red rice</name>
    <dbReference type="NCBI Taxonomy" id="4537"/>
    <lineage>
        <taxon>Eukaryota</taxon>
        <taxon>Viridiplantae</taxon>
        <taxon>Streptophyta</taxon>
        <taxon>Embryophyta</taxon>
        <taxon>Tracheophyta</taxon>
        <taxon>Spermatophyta</taxon>
        <taxon>Magnoliopsida</taxon>
        <taxon>Liliopsida</taxon>
        <taxon>Poales</taxon>
        <taxon>Poaceae</taxon>
        <taxon>BOP clade</taxon>
        <taxon>Oryzoideae</taxon>
        <taxon>Oryzeae</taxon>
        <taxon>Oryzinae</taxon>
        <taxon>Oryza</taxon>
    </lineage>
</organism>
<dbReference type="PROSITE" id="PS50011">
    <property type="entry name" value="PROTEIN_KINASE_DOM"/>
    <property type="match status" value="1"/>
</dbReference>
<keyword evidence="7" id="KW-0067">ATP-binding</keyword>
<dbReference type="PROSITE" id="PS50030">
    <property type="entry name" value="UBA"/>
    <property type="match status" value="1"/>
</dbReference>
<keyword evidence="15" id="KW-1185">Reference proteome</keyword>
<reference evidence="14" key="2">
    <citation type="submission" date="2018-05" db="EMBL/GenBank/DDBJ databases">
        <title>OpunRS2 (Oryza punctata Reference Sequence Version 2).</title>
        <authorList>
            <person name="Zhang J."/>
            <person name="Kudrna D."/>
            <person name="Lee S."/>
            <person name="Talag J."/>
            <person name="Welchert J."/>
            <person name="Wing R.A."/>
        </authorList>
    </citation>
    <scope>NUCLEOTIDE SEQUENCE [LARGE SCALE GENOMIC DNA]</scope>
</reference>
<keyword evidence="6" id="KW-0418">Kinase</keyword>
<feature type="domain" description="Protein kinase" evidence="11">
    <location>
        <begin position="23"/>
        <end position="263"/>
    </location>
</feature>
<feature type="region of interest" description="Disordered" evidence="10">
    <location>
        <begin position="443"/>
        <end position="464"/>
    </location>
</feature>
<feature type="compositionally biased region" description="Gly residues" evidence="10">
    <location>
        <begin position="451"/>
        <end position="464"/>
    </location>
</feature>
<dbReference type="InterPro" id="IPR001772">
    <property type="entry name" value="KA1_dom"/>
</dbReference>
<proteinExistence type="inferred from homology"/>
<keyword evidence="5" id="KW-0547">Nucleotide-binding</keyword>
<feature type="domain" description="KA1" evidence="13">
    <location>
        <begin position="473"/>
        <end position="522"/>
    </location>
</feature>
<dbReference type="OMA" id="SGAEYCH"/>
<dbReference type="FunFam" id="3.30.200.20:FF:000042">
    <property type="entry name" value="Aurora kinase A"/>
    <property type="match status" value="1"/>
</dbReference>
<evidence type="ECO:0000256" key="8">
    <source>
        <dbReference type="ARBA" id="ARBA00047899"/>
    </source>
</evidence>
<dbReference type="GO" id="GO:0005737">
    <property type="term" value="C:cytoplasm"/>
    <property type="evidence" value="ECO:0007669"/>
    <property type="project" value="TreeGrafter"/>
</dbReference>
<dbReference type="PROSITE" id="PS50032">
    <property type="entry name" value="KA1"/>
    <property type="match status" value="1"/>
</dbReference>
<dbReference type="SUPFAM" id="SSF56112">
    <property type="entry name" value="Protein kinase-like (PK-like)"/>
    <property type="match status" value="1"/>
</dbReference>
<comment type="catalytic activity">
    <reaction evidence="8">
        <text>L-threonyl-[protein] + ATP = O-phospho-L-threonyl-[protein] + ADP + H(+)</text>
        <dbReference type="Rhea" id="RHEA:46608"/>
        <dbReference type="Rhea" id="RHEA-COMP:11060"/>
        <dbReference type="Rhea" id="RHEA-COMP:11605"/>
        <dbReference type="ChEBI" id="CHEBI:15378"/>
        <dbReference type="ChEBI" id="CHEBI:30013"/>
        <dbReference type="ChEBI" id="CHEBI:30616"/>
        <dbReference type="ChEBI" id="CHEBI:61977"/>
        <dbReference type="ChEBI" id="CHEBI:456216"/>
        <dbReference type="EC" id="2.7.11.1"/>
    </reaction>
</comment>
<comment type="catalytic activity">
    <reaction evidence="9">
        <text>L-seryl-[protein] + ATP = O-phospho-L-seryl-[protein] + ADP + H(+)</text>
        <dbReference type="Rhea" id="RHEA:17989"/>
        <dbReference type="Rhea" id="RHEA-COMP:9863"/>
        <dbReference type="Rhea" id="RHEA-COMP:11604"/>
        <dbReference type="ChEBI" id="CHEBI:15378"/>
        <dbReference type="ChEBI" id="CHEBI:29999"/>
        <dbReference type="ChEBI" id="CHEBI:30616"/>
        <dbReference type="ChEBI" id="CHEBI:83421"/>
        <dbReference type="ChEBI" id="CHEBI:456216"/>
        <dbReference type="EC" id="2.7.11.1"/>
    </reaction>
</comment>
<evidence type="ECO:0000256" key="2">
    <source>
        <dbReference type="ARBA" id="ARBA00012513"/>
    </source>
</evidence>
<dbReference type="AlphaFoldDB" id="A0A0E0LI53"/>
<dbReference type="GO" id="GO:0005524">
    <property type="term" value="F:ATP binding"/>
    <property type="evidence" value="ECO:0007669"/>
    <property type="project" value="UniProtKB-KW"/>
</dbReference>
<dbReference type="PROSITE" id="PS00108">
    <property type="entry name" value="PROTEIN_KINASE_ST"/>
    <property type="match status" value="1"/>
</dbReference>
<protein>
    <recommendedName>
        <fullName evidence="2">non-specific serine/threonine protein kinase</fullName>
        <ecNumber evidence="2">2.7.11.1</ecNumber>
    </recommendedName>
</protein>
<dbReference type="InterPro" id="IPR028375">
    <property type="entry name" value="KA1/Ssp2_C"/>
</dbReference>
<dbReference type="InterPro" id="IPR008271">
    <property type="entry name" value="Ser/Thr_kinase_AS"/>
</dbReference>
<comment type="similarity">
    <text evidence="1">Belongs to the protein kinase superfamily. CAMK Ser/Thr protein kinase family. SNF1 subfamily.</text>
</comment>
<name>A0A0E0LI53_ORYPU</name>
<dbReference type="EnsemblPlants" id="OPUNC07G05900.1">
    <property type="protein sequence ID" value="OPUNC07G05900.1"/>
    <property type="gene ID" value="OPUNC07G05900"/>
</dbReference>
<dbReference type="EC" id="2.7.11.1" evidence="2"/>
<dbReference type="FunFam" id="1.10.510.10:FF:001405">
    <property type="entry name" value="Non-specific serine/threonine protein kinase"/>
    <property type="match status" value="1"/>
</dbReference>
<dbReference type="Gramene" id="OPUNC07G05900.1">
    <property type="protein sequence ID" value="OPUNC07G05900.1"/>
    <property type="gene ID" value="OPUNC07G05900"/>
</dbReference>
<evidence type="ECO:0000259" key="13">
    <source>
        <dbReference type="PROSITE" id="PS50032"/>
    </source>
</evidence>
<dbReference type="Pfam" id="PF00069">
    <property type="entry name" value="Pkinase"/>
    <property type="match status" value="1"/>
</dbReference>
<dbReference type="CDD" id="cd14335">
    <property type="entry name" value="UBA_SnRK1_plant"/>
    <property type="match status" value="1"/>
</dbReference>
<keyword evidence="3" id="KW-0723">Serine/threonine-protein kinase</keyword>
<evidence type="ECO:0000256" key="5">
    <source>
        <dbReference type="ARBA" id="ARBA00022741"/>
    </source>
</evidence>
<dbReference type="STRING" id="4537.A0A0E0LI53"/>
<evidence type="ECO:0000256" key="10">
    <source>
        <dbReference type="SAM" id="MobiDB-lite"/>
    </source>
</evidence>
<dbReference type="CDD" id="cd14003">
    <property type="entry name" value="STKc_AMPK-like"/>
    <property type="match status" value="1"/>
</dbReference>